<dbReference type="PANTHER" id="PTHR11953">
    <property type="entry name" value="EXOSOME COMPLEX COMPONENT"/>
    <property type="match status" value="1"/>
</dbReference>
<dbReference type="GO" id="GO:0003723">
    <property type="term" value="F:RNA binding"/>
    <property type="evidence" value="ECO:0007669"/>
    <property type="project" value="TreeGrafter"/>
</dbReference>
<gene>
    <name evidence="10" type="ORF">B1B_08778</name>
</gene>
<dbReference type="InterPro" id="IPR027408">
    <property type="entry name" value="PNPase/RNase_PH_dom_sf"/>
</dbReference>
<comment type="caution">
    <text evidence="10">The sequence shown here is derived from an EMBL/GenBank/DDBJ whole genome shotgun (WGS) entry which is preliminary data.</text>
</comment>
<evidence type="ECO:0000256" key="5">
    <source>
        <dbReference type="ARBA" id="ARBA00022801"/>
    </source>
</evidence>
<dbReference type="GO" id="GO:0000956">
    <property type="term" value="P:nuclear-transcribed mRNA catabolic process"/>
    <property type="evidence" value="ECO:0007669"/>
    <property type="project" value="UniProtKB-ARBA"/>
</dbReference>
<keyword evidence="3" id="KW-0963">Cytoplasm</keyword>
<proteinExistence type="inferred from homology"/>
<dbReference type="Pfam" id="PF03725">
    <property type="entry name" value="RNase_PH_C"/>
    <property type="match status" value="1"/>
</dbReference>
<evidence type="ECO:0000256" key="7">
    <source>
        <dbReference type="ARBA" id="ARBA00022839"/>
    </source>
</evidence>
<dbReference type="InterPro" id="IPR020568">
    <property type="entry name" value="Ribosomal_Su5_D2-typ_SF"/>
</dbReference>
<dbReference type="Pfam" id="PF01138">
    <property type="entry name" value="RNase_PH"/>
    <property type="match status" value="1"/>
</dbReference>
<dbReference type="InterPro" id="IPR015847">
    <property type="entry name" value="ExoRNase_PH_dom2"/>
</dbReference>
<evidence type="ECO:0000259" key="9">
    <source>
        <dbReference type="Pfam" id="PF03725"/>
    </source>
</evidence>
<dbReference type="InterPro" id="IPR011807">
    <property type="entry name" value="Rrp41"/>
</dbReference>
<evidence type="ECO:0000256" key="3">
    <source>
        <dbReference type="ARBA" id="ARBA00022490"/>
    </source>
</evidence>
<keyword evidence="7 10" id="KW-0269">Exonuclease</keyword>
<feature type="domain" description="Exoribonuclease phosphorolytic" evidence="9">
    <location>
        <begin position="164"/>
        <end position="226"/>
    </location>
</feature>
<dbReference type="GO" id="GO:0016896">
    <property type="term" value="F:RNA exonuclease activity, producing 5'-phosphomonoesters"/>
    <property type="evidence" value="ECO:0007669"/>
    <property type="project" value="InterPro"/>
</dbReference>
<dbReference type="InterPro" id="IPR036345">
    <property type="entry name" value="ExoRNase_PH_dom2_sf"/>
</dbReference>
<dbReference type="InterPro" id="IPR050080">
    <property type="entry name" value="RNase_PH"/>
</dbReference>
<dbReference type="GO" id="GO:0016075">
    <property type="term" value="P:rRNA catabolic process"/>
    <property type="evidence" value="ECO:0007669"/>
    <property type="project" value="TreeGrafter"/>
</dbReference>
<dbReference type="Gene3D" id="3.30.230.70">
    <property type="entry name" value="GHMP Kinase, N-terminal domain"/>
    <property type="match status" value="1"/>
</dbReference>
<dbReference type="AlphaFoldDB" id="T1ALY4"/>
<dbReference type="SUPFAM" id="SSF54211">
    <property type="entry name" value="Ribosomal protein S5 domain 2-like"/>
    <property type="match status" value="1"/>
</dbReference>
<dbReference type="GO" id="GO:0031981">
    <property type="term" value="C:nuclear lumen"/>
    <property type="evidence" value="ECO:0007669"/>
    <property type="project" value="UniProtKB-ARBA"/>
</dbReference>
<keyword evidence="4" id="KW-0540">Nuclease</keyword>
<evidence type="ECO:0000256" key="6">
    <source>
        <dbReference type="ARBA" id="ARBA00022835"/>
    </source>
</evidence>
<reference evidence="10" key="2">
    <citation type="journal article" date="2014" name="ISME J.">
        <title>Microbial stratification in low pH oxic and suboxic macroscopic growths along an acid mine drainage.</title>
        <authorList>
            <person name="Mendez-Garcia C."/>
            <person name="Mesa V."/>
            <person name="Sprenger R.R."/>
            <person name="Richter M."/>
            <person name="Diez M.S."/>
            <person name="Solano J."/>
            <person name="Bargiela R."/>
            <person name="Golyshina O.V."/>
            <person name="Manteca A."/>
            <person name="Ramos J.L."/>
            <person name="Gallego J.R."/>
            <person name="Llorente I."/>
            <person name="Martins Dos Santos V.A."/>
            <person name="Jensen O.N."/>
            <person name="Pelaez A.I."/>
            <person name="Sanchez J."/>
            <person name="Ferrer M."/>
        </authorList>
    </citation>
    <scope>NUCLEOTIDE SEQUENCE</scope>
</reference>
<dbReference type="GO" id="GO:0071027">
    <property type="term" value="P:nuclear RNA surveillance"/>
    <property type="evidence" value="ECO:0007669"/>
    <property type="project" value="UniProtKB-ARBA"/>
</dbReference>
<evidence type="ECO:0000256" key="2">
    <source>
        <dbReference type="ARBA" id="ARBA00006678"/>
    </source>
</evidence>
<dbReference type="PANTHER" id="PTHR11953:SF0">
    <property type="entry name" value="EXOSOME COMPLEX COMPONENT RRP41"/>
    <property type="match status" value="1"/>
</dbReference>
<evidence type="ECO:0000313" key="10">
    <source>
        <dbReference type="EMBL" id="EQD57493.1"/>
    </source>
</evidence>
<evidence type="ECO:0000256" key="1">
    <source>
        <dbReference type="ARBA" id="ARBA00004496"/>
    </source>
</evidence>
<dbReference type="FunFam" id="3.30.230.70:FF:000004">
    <property type="entry name" value="Exosome complex component Rrp41"/>
    <property type="match status" value="1"/>
</dbReference>
<reference evidence="10" key="1">
    <citation type="submission" date="2013-08" db="EMBL/GenBank/DDBJ databases">
        <authorList>
            <person name="Mendez C."/>
            <person name="Richter M."/>
            <person name="Ferrer M."/>
            <person name="Sanchez J."/>
        </authorList>
    </citation>
    <scope>NUCLEOTIDE SEQUENCE</scope>
</reference>
<protein>
    <submittedName>
        <fullName evidence="10">Exosome complex exonuclease 1</fullName>
    </submittedName>
</protein>
<dbReference type="EMBL" id="AUZY01005752">
    <property type="protein sequence ID" value="EQD57493.1"/>
    <property type="molecule type" value="Genomic_DNA"/>
</dbReference>
<comment type="similarity">
    <text evidence="2">Belongs to the RNase PH family.</text>
</comment>
<dbReference type="CDD" id="cd11366">
    <property type="entry name" value="RNase_PH_archRRP41"/>
    <property type="match status" value="1"/>
</dbReference>
<dbReference type="InterPro" id="IPR001247">
    <property type="entry name" value="ExoRNase_PH_dom1"/>
</dbReference>
<feature type="domain" description="Exoribonuclease phosphorolytic" evidence="8">
    <location>
        <begin position="31"/>
        <end position="159"/>
    </location>
</feature>
<organism evidence="10">
    <name type="scientific">mine drainage metagenome</name>
    <dbReference type="NCBI Taxonomy" id="410659"/>
    <lineage>
        <taxon>unclassified sequences</taxon>
        <taxon>metagenomes</taxon>
        <taxon>ecological metagenomes</taxon>
    </lineage>
</organism>
<keyword evidence="6" id="KW-0271">Exosome</keyword>
<dbReference type="GO" id="GO:0010467">
    <property type="term" value="P:gene expression"/>
    <property type="evidence" value="ECO:0007669"/>
    <property type="project" value="UniProtKB-ARBA"/>
</dbReference>
<sequence>MRKVGSVGAKEIPQLLDSNGKRIDGRGLEDLRPLKIKAGVLHRADGSALVEWGENKVMAAVYGPREVHPRHLQQTTKAVVQCRYNMASFSVDERKRPGLDRRSQEISKVISEAFESVLFVEEYPRTSIDIYIEVLQANAGTRCAGVVAASVALADAGIPMVDLIPAVAVGKVAGKIALDLKKEEDNYGEADLPMALVPRSGRLVLLQMEGHMTREELAQALDLGVRGCLQIYQVQKEALRSRYSLEGVPSAGVEA</sequence>
<dbReference type="GO" id="GO:0000177">
    <property type="term" value="C:cytoplasmic exosome (RNase complex)"/>
    <property type="evidence" value="ECO:0007669"/>
    <property type="project" value="TreeGrafter"/>
</dbReference>
<accession>T1ALY4</accession>
<keyword evidence="5" id="KW-0378">Hydrolase</keyword>
<evidence type="ECO:0000256" key="4">
    <source>
        <dbReference type="ARBA" id="ARBA00022722"/>
    </source>
</evidence>
<name>T1ALY4_9ZZZZ</name>
<evidence type="ECO:0000259" key="8">
    <source>
        <dbReference type="Pfam" id="PF01138"/>
    </source>
</evidence>
<dbReference type="HAMAP" id="MF_00591">
    <property type="entry name" value="Exosome_Rrp41"/>
    <property type="match status" value="1"/>
</dbReference>
<dbReference type="SUPFAM" id="SSF55666">
    <property type="entry name" value="Ribonuclease PH domain 2-like"/>
    <property type="match status" value="1"/>
</dbReference>
<dbReference type="NCBIfam" id="TIGR02065">
    <property type="entry name" value="ECX1"/>
    <property type="match status" value="1"/>
</dbReference>
<comment type="subcellular location">
    <subcellularLocation>
        <location evidence="1">Cytoplasm</location>
    </subcellularLocation>
</comment>